<feature type="region of interest" description="Disordered" evidence="1">
    <location>
        <begin position="158"/>
        <end position="192"/>
    </location>
</feature>
<dbReference type="EMBL" id="BLJN01000001">
    <property type="protein sequence ID" value="GFE78901.1"/>
    <property type="molecule type" value="Genomic_DNA"/>
</dbReference>
<dbReference type="Pfam" id="PF13302">
    <property type="entry name" value="Acetyltransf_3"/>
    <property type="match status" value="1"/>
</dbReference>
<feature type="domain" description="N-acetyltransferase" evidence="2">
    <location>
        <begin position="10"/>
        <end position="149"/>
    </location>
</feature>
<organism evidence="3 4">
    <name type="scientific">Steroidobacter agaridevorans</name>
    <dbReference type="NCBI Taxonomy" id="2695856"/>
    <lineage>
        <taxon>Bacteria</taxon>
        <taxon>Pseudomonadati</taxon>
        <taxon>Pseudomonadota</taxon>
        <taxon>Gammaproteobacteria</taxon>
        <taxon>Steroidobacterales</taxon>
        <taxon>Steroidobacteraceae</taxon>
        <taxon>Steroidobacter</taxon>
    </lineage>
</organism>
<dbReference type="InterPro" id="IPR016181">
    <property type="entry name" value="Acyl_CoA_acyltransferase"/>
</dbReference>
<keyword evidence="4" id="KW-1185">Reference proteome</keyword>
<evidence type="ECO:0000256" key="1">
    <source>
        <dbReference type="SAM" id="MobiDB-lite"/>
    </source>
</evidence>
<evidence type="ECO:0000313" key="4">
    <source>
        <dbReference type="Proteomes" id="UP000445000"/>
    </source>
</evidence>
<protein>
    <submittedName>
        <fullName evidence="3">Acetyltransferase</fullName>
    </submittedName>
</protein>
<reference evidence="4" key="1">
    <citation type="submission" date="2020-01" db="EMBL/GenBank/DDBJ databases">
        <title>'Steroidobacter agaridevorans' sp. nov., agar-degrading bacteria isolated from rhizosphere soils.</title>
        <authorList>
            <person name="Ikenaga M."/>
            <person name="Kataoka M."/>
            <person name="Murouchi A."/>
            <person name="Katsuragi S."/>
            <person name="Sakai M."/>
        </authorList>
    </citation>
    <scope>NUCLEOTIDE SEQUENCE [LARGE SCALE GENOMIC DNA]</scope>
    <source>
        <strain evidence="4">YU21-B</strain>
    </source>
</reference>
<evidence type="ECO:0000313" key="3">
    <source>
        <dbReference type="EMBL" id="GFE78901.1"/>
    </source>
</evidence>
<accession>A0A829Y7B9</accession>
<dbReference type="PANTHER" id="PTHR43441">
    <property type="entry name" value="RIBOSOMAL-PROTEIN-SERINE ACETYLTRANSFERASE"/>
    <property type="match status" value="1"/>
</dbReference>
<dbReference type="AlphaFoldDB" id="A0A829Y7B9"/>
<feature type="compositionally biased region" description="Pro residues" evidence="1">
    <location>
        <begin position="183"/>
        <end position="192"/>
    </location>
</feature>
<keyword evidence="3" id="KW-0808">Transferase</keyword>
<dbReference type="InterPro" id="IPR051908">
    <property type="entry name" value="Ribosomal_N-acetyltransferase"/>
</dbReference>
<dbReference type="PANTHER" id="PTHR43441:SF6">
    <property type="entry name" value="N-ACETYLTRANSFERASE DOMAIN-CONTAINING PROTEIN"/>
    <property type="match status" value="1"/>
</dbReference>
<sequence length="192" mass="21368">MHVFPVETDRLRMRPMAAADAALYEHLYTDAETMRFIGAPLAPERAARSFRIALAGMQREPIERLFLTVIEKSSQTDVGICSLQDFDTVNRSVQGGIMFIQSARAQGYCKEGFGGLVHHVFTHLPVDELWVQFAIDHVAVHRTVLGLGFARRGSEAAADGACQRNGQEDGQGNAWSIRRDSWSPPPAFRNVR</sequence>
<feature type="compositionally biased region" description="Polar residues" evidence="1">
    <location>
        <begin position="164"/>
        <end position="174"/>
    </location>
</feature>
<dbReference type="Gene3D" id="3.40.630.30">
    <property type="match status" value="1"/>
</dbReference>
<dbReference type="SUPFAM" id="SSF55729">
    <property type="entry name" value="Acyl-CoA N-acyltransferases (Nat)"/>
    <property type="match status" value="1"/>
</dbReference>
<dbReference type="Proteomes" id="UP000445000">
    <property type="component" value="Unassembled WGS sequence"/>
</dbReference>
<evidence type="ECO:0000259" key="2">
    <source>
        <dbReference type="Pfam" id="PF13302"/>
    </source>
</evidence>
<dbReference type="InterPro" id="IPR000182">
    <property type="entry name" value="GNAT_dom"/>
</dbReference>
<proteinExistence type="predicted"/>
<comment type="caution">
    <text evidence="3">The sequence shown here is derived from an EMBL/GenBank/DDBJ whole genome shotgun (WGS) entry which is preliminary data.</text>
</comment>
<dbReference type="GO" id="GO:0005737">
    <property type="term" value="C:cytoplasm"/>
    <property type="evidence" value="ECO:0007669"/>
    <property type="project" value="TreeGrafter"/>
</dbReference>
<name>A0A829Y7B9_9GAMM</name>
<dbReference type="GO" id="GO:0008999">
    <property type="term" value="F:protein-N-terminal-alanine acetyltransferase activity"/>
    <property type="evidence" value="ECO:0007669"/>
    <property type="project" value="TreeGrafter"/>
</dbReference>
<dbReference type="GO" id="GO:1990189">
    <property type="term" value="F:protein N-terminal-serine acetyltransferase activity"/>
    <property type="evidence" value="ECO:0007669"/>
    <property type="project" value="TreeGrafter"/>
</dbReference>
<gene>
    <name evidence="3" type="ORF">GCM10011487_09010</name>
</gene>